<evidence type="ECO:0000256" key="9">
    <source>
        <dbReference type="ARBA" id="ARBA00023053"/>
    </source>
</evidence>
<dbReference type="PANTHER" id="PTHR11819:SF171">
    <property type="entry name" value="SODIUM_MYO-INOSITOL COTRANSPORTER 2"/>
    <property type="match status" value="1"/>
</dbReference>
<keyword evidence="3" id="KW-0813">Transport</keyword>
<evidence type="ECO:0000256" key="6">
    <source>
        <dbReference type="ARBA" id="ARBA00022703"/>
    </source>
</evidence>
<evidence type="ECO:0000256" key="5">
    <source>
        <dbReference type="ARBA" id="ARBA00022692"/>
    </source>
</evidence>
<dbReference type="Proteomes" id="UP001176940">
    <property type="component" value="Unassembled WGS sequence"/>
</dbReference>
<feature type="transmembrane region" description="Helical" evidence="22">
    <location>
        <begin position="22"/>
        <end position="41"/>
    </location>
</feature>
<keyword evidence="11 22" id="KW-0472">Membrane</keyword>
<sequence>METAAPQNNGTGNPFPKKSLEVVDIVVLVLYFIFVLGVGLWSMWRTKRSTVKGYFLAGKNMVWWPVGASLFASNVGSGHFIGLAGSGAASGIAVTAYEWNGLFCVLVLAWLFLPIYLSAGVTTMPEYLQRRFGGKRIQIYLSILYLFIYIFTKISVDIYAGALFIQQALHWDLYVAVIGLLVITAIYTVAGGLAAVIYTDTLQTVIMIIGALILMVFSFIEVGGYTALEEKYPTAIPSSHIENSSCGIPREDAFHIFRDPVYSDLPWPGVLVGMTIPSIWYWCTDQVIVQRSLSAKNLAHAKGGSLLAAYIKFLPLFMMVLPGMISRVLFTDQVACADPDLCKSICGNPSGCSDIAYPKMVIELLPTGLRGLMMSVMIAALMSSLTSIFNSASTIFTMDLWRHLRPRSIEWELMIVGRVFVLVLVVVSILWIPLVQASQGGQLFIYIQSISSYLQPPVAVVFILGCFWKRTNEKGAFWGLTIGLVVGIIRMALDFVYAAPQCDQPDTRPAVVKYIHYLYFSMILALLTLIVVVFVSLMTKPPTKEMVSRLTWFTRFSKREGSPEIREDVTRNSVVETPAEVNPPDVNSNKSTENVSFTIRLKKAILWLCGMEKDTKKQDETEVAPEESPEVLLYESPVASMFLNVNLIICCSAAIFLWGYFGQQSPVGTVGPALQRDNSKERRMRGVKVKSYDKKQEWSTKMEKKMPKKTKQEIYFNGNLLKVCQKYIIYITFVSVRPYPKYIINAAAALWENKNKKKRGAARNFNSFSSSSKCPVVK</sequence>
<comment type="function">
    <text evidence="20">Involved in the sodium-dependent cotransport of myo-inositol (MI) with a Na(+):MI stoichiometry of 2:1. Exclusively responsible for apical MI transport and absorption in intestine. Can also transport D-chiro-inositol (DCI) but not L-fucose. Exhibits stereospecific cotransport of both D-glucose and D-xylose. May induce apoptosis through the TNF-alpha, PDCD1 pathway. May play a role in the regulation of MI concentration in serum, involving reabsorption in at least the proximal tubule of the kidney.</text>
</comment>
<feature type="transmembrane region" description="Helical" evidence="22">
    <location>
        <begin position="99"/>
        <end position="119"/>
    </location>
</feature>
<evidence type="ECO:0000256" key="20">
    <source>
        <dbReference type="ARBA" id="ARBA00045715"/>
    </source>
</evidence>
<name>A0ABN9KRG3_9NEOB</name>
<keyword evidence="4" id="KW-1003">Cell membrane</keyword>
<dbReference type="Pfam" id="PF00474">
    <property type="entry name" value="SSF"/>
    <property type="match status" value="1"/>
</dbReference>
<evidence type="ECO:0000256" key="7">
    <source>
        <dbReference type="ARBA" id="ARBA00022847"/>
    </source>
</evidence>
<comment type="catalytic activity">
    <reaction evidence="14">
        <text>D-glucose(out) + 2 Na(+)(out) = D-glucose(in) + 2 Na(+)(in)</text>
        <dbReference type="Rhea" id="RHEA:70495"/>
        <dbReference type="ChEBI" id="CHEBI:4167"/>
        <dbReference type="ChEBI" id="CHEBI:29101"/>
    </reaction>
</comment>
<evidence type="ECO:0000313" key="24">
    <source>
        <dbReference type="Proteomes" id="UP001176940"/>
    </source>
</evidence>
<keyword evidence="6" id="KW-0053">Apoptosis</keyword>
<dbReference type="InterPro" id="IPR001734">
    <property type="entry name" value="Na/solute_symporter"/>
</dbReference>
<feature type="transmembrane region" description="Helical" evidence="22">
    <location>
        <begin position="475"/>
        <end position="497"/>
    </location>
</feature>
<accession>A0ABN9KRG3</accession>
<evidence type="ECO:0000256" key="1">
    <source>
        <dbReference type="ARBA" id="ARBA00004424"/>
    </source>
</evidence>
<dbReference type="Gene3D" id="1.20.1730.10">
    <property type="entry name" value="Sodium/glucose cotransporter"/>
    <property type="match status" value="1"/>
</dbReference>
<proteinExistence type="inferred from homology"/>
<evidence type="ECO:0000256" key="12">
    <source>
        <dbReference type="ARBA" id="ARBA00023201"/>
    </source>
</evidence>
<feature type="transmembrane region" description="Helical" evidence="22">
    <location>
        <begin position="413"/>
        <end position="432"/>
    </location>
</feature>
<evidence type="ECO:0000256" key="15">
    <source>
        <dbReference type="ARBA" id="ARBA00036849"/>
    </source>
</evidence>
<dbReference type="PANTHER" id="PTHR11819">
    <property type="entry name" value="SOLUTE CARRIER FAMILY 5"/>
    <property type="match status" value="1"/>
</dbReference>
<dbReference type="EMBL" id="CAUEEQ010000002">
    <property type="protein sequence ID" value="CAJ0915386.1"/>
    <property type="molecule type" value="Genomic_DNA"/>
</dbReference>
<feature type="transmembrane region" description="Helical" evidence="22">
    <location>
        <begin position="62"/>
        <end position="87"/>
    </location>
</feature>
<dbReference type="PROSITE" id="PS50283">
    <property type="entry name" value="NA_SOLUT_SYMP_3"/>
    <property type="match status" value="1"/>
</dbReference>
<evidence type="ECO:0000256" key="4">
    <source>
        <dbReference type="ARBA" id="ARBA00022475"/>
    </source>
</evidence>
<feature type="non-terminal residue" evidence="23">
    <location>
        <position position="778"/>
    </location>
</feature>
<evidence type="ECO:0000256" key="18">
    <source>
        <dbReference type="ARBA" id="ARBA00042834"/>
    </source>
</evidence>
<reference evidence="23" key="1">
    <citation type="submission" date="2023-07" db="EMBL/GenBank/DDBJ databases">
        <authorList>
            <person name="Stuckert A."/>
        </authorList>
    </citation>
    <scope>NUCLEOTIDE SEQUENCE</scope>
</reference>
<evidence type="ECO:0000256" key="3">
    <source>
        <dbReference type="ARBA" id="ARBA00022448"/>
    </source>
</evidence>
<comment type="catalytic activity">
    <reaction evidence="13">
        <text>myo-inositol(out) + 2 Na(+)(out) = myo-inositol(in) + 2 Na(+)(in)</text>
        <dbReference type="Rhea" id="RHEA:72987"/>
        <dbReference type="ChEBI" id="CHEBI:17268"/>
        <dbReference type="ChEBI" id="CHEBI:29101"/>
    </reaction>
</comment>
<comment type="similarity">
    <text evidence="2 21">Belongs to the sodium:solute symporter (SSF) (TC 2.A.21) family.</text>
</comment>
<evidence type="ECO:0000313" key="23">
    <source>
        <dbReference type="EMBL" id="CAJ0915386.1"/>
    </source>
</evidence>
<feature type="transmembrane region" description="Helical" evidence="22">
    <location>
        <begin position="304"/>
        <end position="325"/>
    </location>
</feature>
<evidence type="ECO:0000256" key="13">
    <source>
        <dbReference type="ARBA" id="ARBA00036654"/>
    </source>
</evidence>
<evidence type="ECO:0000256" key="8">
    <source>
        <dbReference type="ARBA" id="ARBA00022989"/>
    </source>
</evidence>
<evidence type="ECO:0000256" key="14">
    <source>
        <dbReference type="ARBA" id="ARBA00036672"/>
    </source>
</evidence>
<dbReference type="NCBIfam" id="TIGR00813">
    <property type="entry name" value="sss"/>
    <property type="match status" value="1"/>
</dbReference>
<keyword evidence="24" id="KW-1185">Reference proteome</keyword>
<feature type="transmembrane region" description="Helical" evidence="22">
    <location>
        <begin position="139"/>
        <end position="161"/>
    </location>
</feature>
<evidence type="ECO:0000256" key="22">
    <source>
        <dbReference type="SAM" id="Phobius"/>
    </source>
</evidence>
<dbReference type="InterPro" id="IPR038377">
    <property type="entry name" value="Na/Glc_symporter_sf"/>
</dbReference>
<evidence type="ECO:0000256" key="11">
    <source>
        <dbReference type="ARBA" id="ARBA00023136"/>
    </source>
</evidence>
<keyword evidence="9" id="KW-0915">Sodium</keyword>
<keyword evidence="8 22" id="KW-1133">Transmembrane helix</keyword>
<feature type="transmembrane region" description="Helical" evidence="22">
    <location>
        <begin position="641"/>
        <end position="661"/>
    </location>
</feature>
<evidence type="ECO:0000256" key="16">
    <source>
        <dbReference type="ARBA" id="ARBA00036976"/>
    </source>
</evidence>
<gene>
    <name evidence="23" type="ORF">RIMI_LOCUS41445</name>
</gene>
<keyword evidence="5 22" id="KW-0812">Transmembrane</keyword>
<evidence type="ECO:0000256" key="17">
    <source>
        <dbReference type="ARBA" id="ARBA00039861"/>
    </source>
</evidence>
<comment type="catalytic activity">
    <reaction evidence="15">
        <text>1D-chiro-inositol(out) + 2 Na(+)(out) = 1D-chiro-inositol(in) + 2 Na(+)(in)</text>
        <dbReference type="Rhea" id="RHEA:73315"/>
        <dbReference type="ChEBI" id="CHEBI:27372"/>
        <dbReference type="ChEBI" id="CHEBI:29101"/>
    </reaction>
</comment>
<evidence type="ECO:0000256" key="21">
    <source>
        <dbReference type="RuleBase" id="RU362091"/>
    </source>
</evidence>
<keyword evidence="12" id="KW-0739">Sodium transport</keyword>
<comment type="caution">
    <text evidence="23">The sequence shown here is derived from an EMBL/GenBank/DDBJ whole genome shotgun (WGS) entry which is preliminary data.</text>
</comment>
<feature type="transmembrane region" description="Helical" evidence="22">
    <location>
        <begin position="205"/>
        <end position="228"/>
    </location>
</feature>
<evidence type="ECO:0000256" key="2">
    <source>
        <dbReference type="ARBA" id="ARBA00006434"/>
    </source>
</evidence>
<comment type="subcellular location">
    <subcellularLocation>
        <location evidence="1">Apical cell membrane</location>
        <topology evidence="1">Multi-pass membrane protein</topology>
    </subcellularLocation>
</comment>
<evidence type="ECO:0000256" key="10">
    <source>
        <dbReference type="ARBA" id="ARBA00023065"/>
    </source>
</evidence>
<keyword evidence="7" id="KW-0769">Symport</keyword>
<feature type="transmembrane region" description="Helical" evidence="22">
    <location>
        <begin position="517"/>
        <end position="539"/>
    </location>
</feature>
<comment type="catalytic activity">
    <reaction evidence="16">
        <text>D-xylose(out) + 2 Na(+)(out) = D-xylose(in) + 2 Na(+)(in)</text>
        <dbReference type="Rhea" id="RHEA:73367"/>
        <dbReference type="ChEBI" id="CHEBI:29101"/>
        <dbReference type="ChEBI" id="CHEBI:53455"/>
    </reaction>
</comment>
<feature type="transmembrane region" description="Helical" evidence="22">
    <location>
        <begin position="173"/>
        <end position="198"/>
    </location>
</feature>
<feature type="transmembrane region" description="Helical" evidence="22">
    <location>
        <begin position="265"/>
        <end position="283"/>
    </location>
</feature>
<evidence type="ECO:0000256" key="19">
    <source>
        <dbReference type="ARBA" id="ARBA00043206"/>
    </source>
</evidence>
<feature type="transmembrane region" description="Helical" evidence="22">
    <location>
        <begin position="444"/>
        <end position="468"/>
    </location>
</feature>
<organism evidence="23 24">
    <name type="scientific">Ranitomeya imitator</name>
    <name type="common">mimic poison frog</name>
    <dbReference type="NCBI Taxonomy" id="111125"/>
    <lineage>
        <taxon>Eukaryota</taxon>
        <taxon>Metazoa</taxon>
        <taxon>Chordata</taxon>
        <taxon>Craniata</taxon>
        <taxon>Vertebrata</taxon>
        <taxon>Euteleostomi</taxon>
        <taxon>Amphibia</taxon>
        <taxon>Batrachia</taxon>
        <taxon>Anura</taxon>
        <taxon>Neobatrachia</taxon>
        <taxon>Hyloidea</taxon>
        <taxon>Dendrobatidae</taxon>
        <taxon>Dendrobatinae</taxon>
        <taxon>Ranitomeya</taxon>
    </lineage>
</organism>
<keyword evidence="10" id="KW-0406">Ion transport</keyword>
<protein>
    <recommendedName>
        <fullName evidence="17">Sodium/myo-inositol cotransporter 2</fullName>
    </recommendedName>
    <alternativeName>
        <fullName evidence="19">Sodium/myo-inositol transporter 2</fullName>
    </alternativeName>
    <alternativeName>
        <fullName evidence="18">Solute carrier family 5 member 11</fullName>
    </alternativeName>
</protein>
<feature type="transmembrane region" description="Helical" evidence="22">
    <location>
        <begin position="372"/>
        <end position="392"/>
    </location>
</feature>